<dbReference type="AlphaFoldDB" id="A0A645EJC4"/>
<sequence length="65" mass="6741">MRLDTGLFADQVAARVDLAARRDGARDDLRAAALPAQVDARAGVHLRAGAGHEHGVEGGNRVVAV</sequence>
<protein>
    <submittedName>
        <fullName evidence="1">Uncharacterized protein</fullName>
    </submittedName>
</protein>
<accession>A0A645EJC4</accession>
<comment type="caution">
    <text evidence="1">The sequence shown here is derived from an EMBL/GenBank/DDBJ whole genome shotgun (WGS) entry which is preliminary data.</text>
</comment>
<dbReference type="EMBL" id="VSSQ01047538">
    <property type="protein sequence ID" value="MPN01546.1"/>
    <property type="molecule type" value="Genomic_DNA"/>
</dbReference>
<reference evidence="1" key="1">
    <citation type="submission" date="2019-08" db="EMBL/GenBank/DDBJ databases">
        <authorList>
            <person name="Kucharzyk K."/>
            <person name="Murdoch R.W."/>
            <person name="Higgins S."/>
            <person name="Loffler F."/>
        </authorList>
    </citation>
    <scope>NUCLEOTIDE SEQUENCE</scope>
</reference>
<proteinExistence type="predicted"/>
<evidence type="ECO:0000313" key="1">
    <source>
        <dbReference type="EMBL" id="MPN01546.1"/>
    </source>
</evidence>
<gene>
    <name evidence="1" type="ORF">SDC9_148755</name>
</gene>
<name>A0A645EJC4_9ZZZZ</name>
<organism evidence="1">
    <name type="scientific">bioreactor metagenome</name>
    <dbReference type="NCBI Taxonomy" id="1076179"/>
    <lineage>
        <taxon>unclassified sequences</taxon>
        <taxon>metagenomes</taxon>
        <taxon>ecological metagenomes</taxon>
    </lineage>
</organism>